<dbReference type="Proteomes" id="UP001320706">
    <property type="component" value="Unassembled WGS sequence"/>
</dbReference>
<organism evidence="1 2">
    <name type="scientific">Zalaria obscura</name>
    <dbReference type="NCBI Taxonomy" id="2024903"/>
    <lineage>
        <taxon>Eukaryota</taxon>
        <taxon>Fungi</taxon>
        <taxon>Dikarya</taxon>
        <taxon>Ascomycota</taxon>
        <taxon>Pezizomycotina</taxon>
        <taxon>Dothideomycetes</taxon>
        <taxon>Dothideomycetidae</taxon>
        <taxon>Dothideales</taxon>
        <taxon>Zalariaceae</taxon>
        <taxon>Zalaria</taxon>
    </lineage>
</organism>
<name>A0ACC3SNB0_9PEZI</name>
<proteinExistence type="predicted"/>
<evidence type="ECO:0000313" key="2">
    <source>
        <dbReference type="Proteomes" id="UP001320706"/>
    </source>
</evidence>
<sequence>MVGEDARRTAMIPSRLLLTTAAPTASRLPLSFMAEMSRSNRPARRTNTIQAHIKAHARLTYRAKCANTIVPTRPSRHQPSFLSAKRKYRPFTHKSRAPLRQLRASRQQPPSNAE</sequence>
<dbReference type="EMBL" id="JAMKPW020000004">
    <property type="protein sequence ID" value="KAK8219226.1"/>
    <property type="molecule type" value="Genomic_DNA"/>
</dbReference>
<evidence type="ECO:0000313" key="1">
    <source>
        <dbReference type="EMBL" id="KAK8219226.1"/>
    </source>
</evidence>
<gene>
    <name evidence="1" type="ORF">M8818_000958</name>
</gene>
<comment type="caution">
    <text evidence="1">The sequence shown here is derived from an EMBL/GenBank/DDBJ whole genome shotgun (WGS) entry which is preliminary data.</text>
</comment>
<keyword evidence="2" id="KW-1185">Reference proteome</keyword>
<protein>
    <submittedName>
        <fullName evidence="1">Uncharacterized protein</fullName>
    </submittedName>
</protein>
<accession>A0ACC3SNB0</accession>
<reference evidence="1" key="1">
    <citation type="submission" date="2024-02" db="EMBL/GenBank/DDBJ databases">
        <title>Metagenome Assembled Genome of Zalaria obscura JY119.</title>
        <authorList>
            <person name="Vighnesh L."/>
            <person name="Jagadeeshwari U."/>
            <person name="Venkata Ramana C."/>
            <person name="Sasikala C."/>
        </authorList>
    </citation>
    <scope>NUCLEOTIDE SEQUENCE</scope>
    <source>
        <strain evidence="1">JY119</strain>
    </source>
</reference>